<proteinExistence type="predicted"/>
<evidence type="ECO:0000313" key="4">
    <source>
        <dbReference type="EMBL" id="XDQ47659.1"/>
    </source>
</evidence>
<dbReference type="AlphaFoldDB" id="A0AB39R3R7"/>
<protein>
    <submittedName>
        <fullName evidence="4">Pyridoxal-phosphate dependent enzyme</fullName>
    </submittedName>
</protein>
<dbReference type="RefSeq" id="WP_369226556.1">
    <property type="nucleotide sequence ID" value="NZ_CP163441.1"/>
</dbReference>
<dbReference type="Pfam" id="PF00291">
    <property type="entry name" value="PALP"/>
    <property type="match status" value="1"/>
</dbReference>
<evidence type="ECO:0000259" key="3">
    <source>
        <dbReference type="Pfam" id="PF00291"/>
    </source>
</evidence>
<evidence type="ECO:0000256" key="1">
    <source>
        <dbReference type="ARBA" id="ARBA00001933"/>
    </source>
</evidence>
<dbReference type="SUPFAM" id="SSF53686">
    <property type="entry name" value="Tryptophan synthase beta subunit-like PLP-dependent enzymes"/>
    <property type="match status" value="1"/>
</dbReference>
<dbReference type="InterPro" id="IPR050214">
    <property type="entry name" value="Cys_Synth/Cystath_Beta-Synth"/>
</dbReference>
<organism evidence="4">
    <name type="scientific">Streptomyces sp. R39</name>
    <dbReference type="NCBI Taxonomy" id="3238631"/>
    <lineage>
        <taxon>Bacteria</taxon>
        <taxon>Bacillati</taxon>
        <taxon>Actinomycetota</taxon>
        <taxon>Actinomycetes</taxon>
        <taxon>Kitasatosporales</taxon>
        <taxon>Streptomycetaceae</taxon>
        <taxon>Streptomyces</taxon>
    </lineage>
</organism>
<dbReference type="GO" id="GO:1901605">
    <property type="term" value="P:alpha-amino acid metabolic process"/>
    <property type="evidence" value="ECO:0007669"/>
    <property type="project" value="UniProtKB-ARBA"/>
</dbReference>
<feature type="domain" description="Tryptophan synthase beta chain-like PALP" evidence="3">
    <location>
        <begin position="39"/>
        <end position="289"/>
    </location>
</feature>
<dbReference type="EMBL" id="CP163441">
    <property type="protein sequence ID" value="XDQ47659.1"/>
    <property type="molecule type" value="Genomic_DNA"/>
</dbReference>
<name>A0AB39R3R7_9ACTN</name>
<dbReference type="PANTHER" id="PTHR10314">
    <property type="entry name" value="CYSTATHIONINE BETA-SYNTHASE"/>
    <property type="match status" value="1"/>
</dbReference>
<keyword evidence="2" id="KW-0663">Pyridoxal phosphate</keyword>
<comment type="cofactor">
    <cofactor evidence="1">
        <name>pyridoxal 5'-phosphate</name>
        <dbReference type="ChEBI" id="CHEBI:597326"/>
    </cofactor>
</comment>
<dbReference type="Gene3D" id="3.40.50.1100">
    <property type="match status" value="2"/>
</dbReference>
<gene>
    <name evidence="4" type="ORF">AB5J52_38250</name>
</gene>
<accession>A0AB39R3R7</accession>
<dbReference type="InterPro" id="IPR001926">
    <property type="entry name" value="TrpB-like_PALP"/>
</dbReference>
<evidence type="ECO:0000256" key="2">
    <source>
        <dbReference type="ARBA" id="ARBA00022898"/>
    </source>
</evidence>
<dbReference type="InterPro" id="IPR036052">
    <property type="entry name" value="TrpB-like_PALP_sf"/>
</dbReference>
<sequence>MSRTHTSRRAFTSVVDGHVLPKVIQVGPNVFGAAFHLMKLLPAQFILTSAIETGELTEDTTVVETTSGTFGLGLAMVCRLKGIPLVLVGDPAIEPPLRRRLEALGARVSIVSGPELRTRGVQQARLDRVARIQARLGSYYTPGQYDNPLNPVSYGAVAELLLESTGTFDALVCPVGSGGSSSGIGSFLRALNPELKLIGVDTPGSVLFGAPAGPRQLRGLGNGLVPPVLEHTLFDEIHWLDAATAFTATRRLHAEHALYMGPTSGAAHHVAQWYAEQHPELRVMALFPDEGHRYTNTVHNDVWLRRNGFLAAPPPDGPGTLDHPTEVGGAWSRFSWHRRTRDEVVALAEGVTA</sequence>
<reference evidence="4" key="1">
    <citation type="submission" date="2024-07" db="EMBL/GenBank/DDBJ databases">
        <authorList>
            <person name="Yu S.T."/>
        </authorList>
    </citation>
    <scope>NUCLEOTIDE SEQUENCE</scope>
    <source>
        <strain evidence="4">R39</strain>
    </source>
</reference>